<feature type="compositionally biased region" description="Polar residues" evidence="1">
    <location>
        <begin position="47"/>
        <end position="64"/>
    </location>
</feature>
<evidence type="ECO:0000256" key="1">
    <source>
        <dbReference type="SAM" id="MobiDB-lite"/>
    </source>
</evidence>
<feature type="region of interest" description="Disordered" evidence="1">
    <location>
        <begin position="45"/>
        <end position="64"/>
    </location>
</feature>
<proteinExistence type="predicted"/>
<name>T1GIR7_MEGSC</name>
<dbReference type="Proteomes" id="UP000015102">
    <property type="component" value="Unassembled WGS sequence"/>
</dbReference>
<evidence type="ECO:0000313" key="3">
    <source>
        <dbReference type="Proteomes" id="UP000015102"/>
    </source>
</evidence>
<organism evidence="2 3">
    <name type="scientific">Megaselia scalaris</name>
    <name type="common">Humpbacked fly</name>
    <name type="synonym">Phora scalaris</name>
    <dbReference type="NCBI Taxonomy" id="36166"/>
    <lineage>
        <taxon>Eukaryota</taxon>
        <taxon>Metazoa</taxon>
        <taxon>Ecdysozoa</taxon>
        <taxon>Arthropoda</taxon>
        <taxon>Hexapoda</taxon>
        <taxon>Insecta</taxon>
        <taxon>Pterygota</taxon>
        <taxon>Neoptera</taxon>
        <taxon>Endopterygota</taxon>
        <taxon>Diptera</taxon>
        <taxon>Brachycera</taxon>
        <taxon>Muscomorpha</taxon>
        <taxon>Platypezoidea</taxon>
        <taxon>Phoridae</taxon>
        <taxon>Megaseliini</taxon>
        <taxon>Megaselia</taxon>
    </lineage>
</organism>
<evidence type="ECO:0000313" key="2">
    <source>
        <dbReference type="EnsemblMetazoa" id="MESCA003352-PA"/>
    </source>
</evidence>
<reference evidence="3" key="1">
    <citation type="submission" date="2013-02" db="EMBL/GenBank/DDBJ databases">
        <authorList>
            <person name="Hughes D."/>
        </authorList>
    </citation>
    <scope>NUCLEOTIDE SEQUENCE</scope>
    <source>
        <strain>Durham</strain>
        <strain evidence="3">NC isolate 2 -- Noor lab</strain>
    </source>
</reference>
<dbReference type="AlphaFoldDB" id="T1GIR7"/>
<reference evidence="2" key="2">
    <citation type="submission" date="2015-06" db="UniProtKB">
        <authorList>
            <consortium name="EnsemblMetazoa"/>
        </authorList>
    </citation>
    <scope>IDENTIFICATION</scope>
</reference>
<accession>T1GIR7</accession>
<keyword evidence="3" id="KW-1185">Reference proteome</keyword>
<dbReference type="EMBL" id="CAQQ02090095">
    <property type="status" value="NOT_ANNOTATED_CDS"/>
    <property type="molecule type" value="Genomic_DNA"/>
</dbReference>
<sequence>MCVLPASKQNKHFSGLSFVMRSGEITPPWKVPMFSYLVATPERTREQLASPTGKQQQKTVMYGR</sequence>
<dbReference type="HOGENOM" id="CLU_2870156_0_0_1"/>
<dbReference type="EnsemblMetazoa" id="MESCA003352-RA">
    <property type="protein sequence ID" value="MESCA003352-PA"/>
    <property type="gene ID" value="MESCA003352"/>
</dbReference>
<protein>
    <submittedName>
        <fullName evidence="2">Uncharacterized protein</fullName>
    </submittedName>
</protein>
<dbReference type="EMBL" id="CAQQ02090096">
    <property type="status" value="NOT_ANNOTATED_CDS"/>
    <property type="molecule type" value="Genomic_DNA"/>
</dbReference>